<dbReference type="EMBL" id="FOZP01000004">
    <property type="protein sequence ID" value="SFS51326.1"/>
    <property type="molecule type" value="Genomic_DNA"/>
</dbReference>
<dbReference type="OrthoDB" id="9780932at2"/>
<keyword evidence="2" id="KW-0378">Hydrolase</keyword>
<organism evidence="2 3">
    <name type="scientific">Lutibacter maritimus</name>
    <dbReference type="NCBI Taxonomy" id="593133"/>
    <lineage>
        <taxon>Bacteria</taxon>
        <taxon>Pseudomonadati</taxon>
        <taxon>Bacteroidota</taxon>
        <taxon>Flavobacteriia</taxon>
        <taxon>Flavobacteriales</taxon>
        <taxon>Flavobacteriaceae</taxon>
        <taxon>Lutibacter</taxon>
    </lineage>
</organism>
<dbReference type="RefSeq" id="WP_090224955.1">
    <property type="nucleotide sequence ID" value="NZ_FOZP01000004.1"/>
</dbReference>
<dbReference type="Gene3D" id="3.40.50.1820">
    <property type="entry name" value="alpha/beta hydrolase"/>
    <property type="match status" value="1"/>
</dbReference>
<dbReference type="InterPro" id="IPR050266">
    <property type="entry name" value="AB_hydrolase_sf"/>
</dbReference>
<dbReference type="GO" id="GO:0016787">
    <property type="term" value="F:hydrolase activity"/>
    <property type="evidence" value="ECO:0007669"/>
    <property type="project" value="UniProtKB-KW"/>
</dbReference>
<protein>
    <submittedName>
        <fullName evidence="2">Lysophospholipase, alpha-beta hydrolase superfamily</fullName>
    </submittedName>
</protein>
<dbReference type="SUPFAM" id="SSF53474">
    <property type="entry name" value="alpha/beta-Hydrolases"/>
    <property type="match status" value="1"/>
</dbReference>
<feature type="domain" description="Serine aminopeptidase S33" evidence="1">
    <location>
        <begin position="94"/>
        <end position="299"/>
    </location>
</feature>
<dbReference type="AlphaFoldDB" id="A0A1I6QFT7"/>
<gene>
    <name evidence="2" type="ORF">SAMN04488006_1738</name>
</gene>
<evidence type="ECO:0000313" key="3">
    <source>
        <dbReference type="Proteomes" id="UP000199312"/>
    </source>
</evidence>
<dbReference type="PANTHER" id="PTHR43798:SF33">
    <property type="entry name" value="HYDROLASE, PUTATIVE (AFU_ORTHOLOGUE AFUA_2G14860)-RELATED"/>
    <property type="match status" value="1"/>
</dbReference>
<name>A0A1I6QFT7_9FLAO</name>
<dbReference type="Proteomes" id="UP000199312">
    <property type="component" value="Unassembled WGS sequence"/>
</dbReference>
<evidence type="ECO:0000259" key="1">
    <source>
        <dbReference type="Pfam" id="PF12146"/>
    </source>
</evidence>
<keyword evidence="3" id="KW-1185">Reference proteome</keyword>
<reference evidence="3" key="1">
    <citation type="submission" date="2016-10" db="EMBL/GenBank/DDBJ databases">
        <authorList>
            <person name="Varghese N."/>
            <person name="Submissions S."/>
        </authorList>
    </citation>
    <scope>NUCLEOTIDE SEQUENCE [LARGE SCALE GENOMIC DNA]</scope>
    <source>
        <strain evidence="3">DSM 24450</strain>
    </source>
</reference>
<accession>A0A1I6QFT7</accession>
<dbReference type="PANTHER" id="PTHR43798">
    <property type="entry name" value="MONOACYLGLYCEROL LIPASE"/>
    <property type="match status" value="1"/>
</dbReference>
<dbReference type="GO" id="GO:0016020">
    <property type="term" value="C:membrane"/>
    <property type="evidence" value="ECO:0007669"/>
    <property type="project" value="TreeGrafter"/>
</dbReference>
<dbReference type="InterPro" id="IPR022742">
    <property type="entry name" value="Hydrolase_4"/>
</dbReference>
<proteinExistence type="predicted"/>
<dbReference type="InterPro" id="IPR029058">
    <property type="entry name" value="AB_hydrolase_fold"/>
</dbReference>
<dbReference type="Pfam" id="PF12146">
    <property type="entry name" value="Hydrolase_4"/>
    <property type="match status" value="1"/>
</dbReference>
<dbReference type="STRING" id="593133.SAMN04488006_1738"/>
<evidence type="ECO:0000313" key="2">
    <source>
        <dbReference type="EMBL" id="SFS51326.1"/>
    </source>
</evidence>
<sequence length="342" mass="38418">MKQIIYKALLLLVITSSQVIFGQIKTDSIRIVEEALKLIALPEPQFDSPFMPNPSPKDLADLGFEQPNTSETVVFNMKDHVKITAQKYPFLSNKTVILLHGVLASSYTYNKMSGLIREALQVEVISIDLRGHGASGGIPGDISKPNQYAEDLNEIITTIRSDKPHQKIILVGHSMGGGIILRHSETFPETKIDGYVLFAPNFGTSSATTNQQIDLKNSFIKSHLSRGLGLKMLNEFGIHQYDSLKVVFYNLPKQMPITSYSYRSMNAIYPENLRSTLKRIVAPFITLVGKEDEVFIAEEYPILIKSYSNGDCYLIKNETHNGIRHNEEAMNKIREWSIKNGL</sequence>